<accession>A0AAV4AUI0</accession>
<evidence type="ECO:0000259" key="9">
    <source>
        <dbReference type="PROSITE" id="PS51751"/>
    </source>
</evidence>
<evidence type="ECO:0000256" key="5">
    <source>
        <dbReference type="ARBA" id="ARBA00023136"/>
    </source>
</evidence>
<evidence type="ECO:0000256" key="7">
    <source>
        <dbReference type="PROSITE-ProRule" id="PRU01087"/>
    </source>
</evidence>
<dbReference type="CDD" id="cd21106">
    <property type="entry name" value="TM6SF1-like"/>
    <property type="match status" value="1"/>
</dbReference>
<comment type="caution">
    <text evidence="10">The sequence shown here is derived from an EMBL/GenBank/DDBJ whole genome shotgun (WGS) entry which is preliminary data.</text>
</comment>
<dbReference type="PANTHER" id="PTHR14568">
    <property type="entry name" value="TRANSMEMBRANE SUPERFAMILY 6 MEMBER 1/2"/>
    <property type="match status" value="1"/>
</dbReference>
<feature type="transmembrane region" description="Helical" evidence="8">
    <location>
        <begin position="111"/>
        <end position="131"/>
    </location>
</feature>
<dbReference type="GO" id="GO:0012505">
    <property type="term" value="C:endomembrane system"/>
    <property type="evidence" value="ECO:0007669"/>
    <property type="project" value="UniProtKB-SubCell"/>
</dbReference>
<evidence type="ECO:0000256" key="2">
    <source>
        <dbReference type="ARBA" id="ARBA00022692"/>
    </source>
</evidence>
<dbReference type="AlphaFoldDB" id="A0AAV4AUI0"/>
<dbReference type="EMBL" id="BLXT01004326">
    <property type="protein sequence ID" value="GFO11781.1"/>
    <property type="molecule type" value="Genomic_DNA"/>
</dbReference>
<feature type="transmembrane region" description="Helical" evidence="8">
    <location>
        <begin position="83"/>
        <end position="104"/>
    </location>
</feature>
<gene>
    <name evidence="10" type="ORF">PoB_003828600</name>
</gene>
<dbReference type="InterPro" id="IPR059044">
    <property type="entry name" value="TM_Tm6sf1/2"/>
</dbReference>
<dbReference type="PANTHER" id="PTHR14568:SF8">
    <property type="entry name" value="EXPERA DOMAIN-CONTAINING PROTEIN"/>
    <property type="match status" value="1"/>
</dbReference>
<feature type="transmembrane region" description="Helical" evidence="8">
    <location>
        <begin position="6"/>
        <end position="26"/>
    </location>
</feature>
<comment type="subcellular location">
    <subcellularLocation>
        <location evidence="1">Endomembrane system</location>
        <topology evidence="1">Multi-pass membrane protein</topology>
    </subcellularLocation>
</comment>
<dbReference type="Pfam" id="PF26083">
    <property type="entry name" value="TM_Tm6sf2"/>
    <property type="match status" value="1"/>
</dbReference>
<feature type="transmembrane region" description="Helical" evidence="8">
    <location>
        <begin position="137"/>
        <end position="159"/>
    </location>
</feature>
<feature type="domain" description="EXPERA" evidence="9">
    <location>
        <begin position="180"/>
        <end position="316"/>
    </location>
</feature>
<sequence length="354" mass="40222">MKDQIVVFTAGVICLTVVAVGVFFIFRDVQKVDPLLYVASVFSWSCIIDLGIALELDGYISNFIGYYFVEGEPYLNTAHGTVINYWDGTVHFFLYLAMIVLFCNRLSYREVGLYWAGSILNSMVVLLIGAVTGNHPIKLSIFLNTPYLLLPIIALVKLLHERPPQARSFLQFPNIFRRPVDFLFILYFGAALCISIYRALAAMGGNYSSMKLYVKDYDPYLRDPTNFPFIQVSSYAYFFVAYYLFAIYGLLCPGQHWMADWSLIHAGAAAQGQMTYILGARHHRTNWTFRFDTSGPEASIFYGINLTLLLVPQLFAIWCLCDVEKFGRSNTVHKIQVEENGFMSLESSDAKKKL</sequence>
<evidence type="ECO:0000313" key="11">
    <source>
        <dbReference type="Proteomes" id="UP000735302"/>
    </source>
</evidence>
<evidence type="ECO:0000256" key="3">
    <source>
        <dbReference type="ARBA" id="ARBA00022737"/>
    </source>
</evidence>
<organism evidence="10 11">
    <name type="scientific">Plakobranchus ocellatus</name>
    <dbReference type="NCBI Taxonomy" id="259542"/>
    <lineage>
        <taxon>Eukaryota</taxon>
        <taxon>Metazoa</taxon>
        <taxon>Spiralia</taxon>
        <taxon>Lophotrochozoa</taxon>
        <taxon>Mollusca</taxon>
        <taxon>Gastropoda</taxon>
        <taxon>Heterobranchia</taxon>
        <taxon>Euthyneura</taxon>
        <taxon>Panpulmonata</taxon>
        <taxon>Sacoglossa</taxon>
        <taxon>Placobranchoidea</taxon>
        <taxon>Plakobranchidae</taxon>
        <taxon>Plakobranchus</taxon>
    </lineage>
</organism>
<feature type="transmembrane region" description="Helical" evidence="8">
    <location>
        <begin position="180"/>
        <end position="200"/>
    </location>
</feature>
<feature type="transmembrane region" description="Helical" evidence="8">
    <location>
        <begin position="263"/>
        <end position="280"/>
    </location>
</feature>
<keyword evidence="11" id="KW-1185">Reference proteome</keyword>
<keyword evidence="5 7" id="KW-0472">Membrane</keyword>
<proteinExistence type="inferred from homology"/>
<feature type="domain" description="EXPERA" evidence="9">
    <location>
        <begin position="32"/>
        <end position="155"/>
    </location>
</feature>
<feature type="transmembrane region" description="Helical" evidence="8">
    <location>
        <begin position="35"/>
        <end position="54"/>
    </location>
</feature>
<dbReference type="InterPro" id="IPR047195">
    <property type="entry name" value="TM6SF1-like"/>
</dbReference>
<dbReference type="PROSITE" id="PS51751">
    <property type="entry name" value="EXPERA"/>
    <property type="match status" value="2"/>
</dbReference>
<keyword evidence="4 7" id="KW-1133">Transmembrane helix</keyword>
<keyword evidence="2 7" id="KW-0812">Transmembrane</keyword>
<evidence type="ECO:0000256" key="8">
    <source>
        <dbReference type="SAM" id="Phobius"/>
    </source>
</evidence>
<dbReference type="GO" id="GO:0016020">
    <property type="term" value="C:membrane"/>
    <property type="evidence" value="ECO:0007669"/>
    <property type="project" value="UniProtKB-UniRule"/>
</dbReference>
<evidence type="ECO:0000256" key="6">
    <source>
        <dbReference type="ARBA" id="ARBA00034760"/>
    </source>
</evidence>
<feature type="transmembrane region" description="Helical" evidence="8">
    <location>
        <begin position="300"/>
        <end position="321"/>
    </location>
</feature>
<keyword evidence="3" id="KW-0677">Repeat</keyword>
<comment type="similarity">
    <text evidence="6">Belongs to the TM6SF family.</text>
</comment>
<evidence type="ECO:0000313" key="10">
    <source>
        <dbReference type="EMBL" id="GFO11781.1"/>
    </source>
</evidence>
<feature type="transmembrane region" description="Helical" evidence="8">
    <location>
        <begin position="229"/>
        <end position="251"/>
    </location>
</feature>
<evidence type="ECO:0000256" key="4">
    <source>
        <dbReference type="ARBA" id="ARBA00022989"/>
    </source>
</evidence>
<name>A0AAV4AUI0_9GAST</name>
<reference evidence="10 11" key="1">
    <citation type="journal article" date="2021" name="Elife">
        <title>Chloroplast acquisition without the gene transfer in kleptoplastic sea slugs, Plakobranchus ocellatus.</title>
        <authorList>
            <person name="Maeda T."/>
            <person name="Takahashi S."/>
            <person name="Yoshida T."/>
            <person name="Shimamura S."/>
            <person name="Takaki Y."/>
            <person name="Nagai Y."/>
            <person name="Toyoda A."/>
            <person name="Suzuki Y."/>
            <person name="Arimoto A."/>
            <person name="Ishii H."/>
            <person name="Satoh N."/>
            <person name="Nishiyama T."/>
            <person name="Hasebe M."/>
            <person name="Maruyama T."/>
            <person name="Minagawa J."/>
            <person name="Obokata J."/>
            <person name="Shigenobu S."/>
        </authorList>
    </citation>
    <scope>NUCLEOTIDE SEQUENCE [LARGE SCALE GENOMIC DNA]</scope>
</reference>
<dbReference type="Proteomes" id="UP000735302">
    <property type="component" value="Unassembled WGS sequence"/>
</dbReference>
<evidence type="ECO:0000256" key="1">
    <source>
        <dbReference type="ARBA" id="ARBA00004127"/>
    </source>
</evidence>
<dbReference type="InterPro" id="IPR033118">
    <property type="entry name" value="EXPERA"/>
</dbReference>
<protein>
    <submittedName>
        <fullName evidence="10">Transmembrane 6 superfamily member 1</fullName>
    </submittedName>
</protein>